<sequence>KTPEEKSQNPKEQQKLHEYGIYLNEQLMNILFEFDGIICGPEFEKARYQRKEGVKQSQALLDKVDNIKTLVKN</sequence>
<evidence type="ECO:0000259" key="1">
    <source>
        <dbReference type="PROSITE" id="PS51035"/>
    </source>
</evidence>
<dbReference type="Pfam" id="PF02179">
    <property type="entry name" value="BAG"/>
    <property type="match status" value="1"/>
</dbReference>
<reference evidence="2" key="2">
    <citation type="submission" date="2023-02" db="EMBL/GenBank/DDBJ databases">
        <authorList>
            <consortium name="DOE Joint Genome Institute"/>
            <person name="Mondo S.J."/>
            <person name="Chang Y."/>
            <person name="Wang Y."/>
            <person name="Ahrendt S."/>
            <person name="Andreopoulos W."/>
            <person name="Barry K."/>
            <person name="Beard J."/>
            <person name="Benny G.L."/>
            <person name="Blankenship S."/>
            <person name="Bonito G."/>
            <person name="Cuomo C."/>
            <person name="Desiro A."/>
            <person name="Gervers K.A."/>
            <person name="Hundley H."/>
            <person name="Kuo A."/>
            <person name="LaButti K."/>
            <person name="Lang B.F."/>
            <person name="Lipzen A."/>
            <person name="O'Donnell K."/>
            <person name="Pangilinan J."/>
            <person name="Reynolds N."/>
            <person name="Sandor L."/>
            <person name="Smith M.W."/>
            <person name="Tsang A."/>
            <person name="Grigoriev I.V."/>
            <person name="Stajich J.E."/>
            <person name="Spatafora J.W."/>
        </authorList>
    </citation>
    <scope>NUCLEOTIDE SEQUENCE</scope>
    <source>
        <strain evidence="2">RSA 2281</strain>
    </source>
</reference>
<dbReference type="SUPFAM" id="SSF63491">
    <property type="entry name" value="BAG domain"/>
    <property type="match status" value="1"/>
</dbReference>
<dbReference type="AlphaFoldDB" id="A0AAD5K801"/>
<feature type="domain" description="BAG" evidence="1">
    <location>
        <begin position="9"/>
        <end position="68"/>
    </location>
</feature>
<dbReference type="InterPro" id="IPR003103">
    <property type="entry name" value="BAG_domain"/>
</dbReference>
<comment type="caution">
    <text evidence="2">The sequence shown here is derived from an EMBL/GenBank/DDBJ whole genome shotgun (WGS) entry which is preliminary data.</text>
</comment>
<dbReference type="PROSITE" id="PS51035">
    <property type="entry name" value="BAG"/>
    <property type="match status" value="1"/>
</dbReference>
<dbReference type="Gene3D" id="1.20.58.120">
    <property type="entry name" value="BAG domain"/>
    <property type="match status" value="1"/>
</dbReference>
<accession>A0AAD5K801</accession>
<gene>
    <name evidence="2" type="ORF">BDA99DRAFT_439731</name>
</gene>
<evidence type="ECO:0000313" key="2">
    <source>
        <dbReference type="EMBL" id="KAI9260609.1"/>
    </source>
</evidence>
<name>A0AAD5K801_9FUNG</name>
<feature type="non-terminal residue" evidence="2">
    <location>
        <position position="1"/>
    </location>
</feature>
<proteinExistence type="predicted"/>
<dbReference type="GO" id="GO:0051087">
    <property type="term" value="F:protein-folding chaperone binding"/>
    <property type="evidence" value="ECO:0007669"/>
    <property type="project" value="InterPro"/>
</dbReference>
<dbReference type="EMBL" id="JAIXMP010000016">
    <property type="protein sequence ID" value="KAI9260609.1"/>
    <property type="molecule type" value="Genomic_DNA"/>
</dbReference>
<organism evidence="2 3">
    <name type="scientific">Phascolomyces articulosus</name>
    <dbReference type="NCBI Taxonomy" id="60185"/>
    <lineage>
        <taxon>Eukaryota</taxon>
        <taxon>Fungi</taxon>
        <taxon>Fungi incertae sedis</taxon>
        <taxon>Mucoromycota</taxon>
        <taxon>Mucoromycotina</taxon>
        <taxon>Mucoromycetes</taxon>
        <taxon>Mucorales</taxon>
        <taxon>Lichtheimiaceae</taxon>
        <taxon>Phascolomyces</taxon>
    </lineage>
</organism>
<dbReference type="InterPro" id="IPR036533">
    <property type="entry name" value="BAG_dom_sf"/>
</dbReference>
<evidence type="ECO:0000313" key="3">
    <source>
        <dbReference type="Proteomes" id="UP001209540"/>
    </source>
</evidence>
<reference evidence="2" key="1">
    <citation type="journal article" date="2022" name="IScience">
        <title>Evolution of zygomycete secretomes and the origins of terrestrial fungal ecologies.</title>
        <authorList>
            <person name="Chang Y."/>
            <person name="Wang Y."/>
            <person name="Mondo S."/>
            <person name="Ahrendt S."/>
            <person name="Andreopoulos W."/>
            <person name="Barry K."/>
            <person name="Beard J."/>
            <person name="Benny G.L."/>
            <person name="Blankenship S."/>
            <person name="Bonito G."/>
            <person name="Cuomo C."/>
            <person name="Desiro A."/>
            <person name="Gervers K.A."/>
            <person name="Hundley H."/>
            <person name="Kuo A."/>
            <person name="LaButti K."/>
            <person name="Lang B.F."/>
            <person name="Lipzen A."/>
            <person name="O'Donnell K."/>
            <person name="Pangilinan J."/>
            <person name="Reynolds N."/>
            <person name="Sandor L."/>
            <person name="Smith M.E."/>
            <person name="Tsang A."/>
            <person name="Grigoriev I.V."/>
            <person name="Stajich J.E."/>
            <person name="Spatafora J.W."/>
        </authorList>
    </citation>
    <scope>NUCLEOTIDE SEQUENCE</scope>
    <source>
        <strain evidence="2">RSA 2281</strain>
    </source>
</reference>
<protein>
    <recommendedName>
        <fullName evidence="1">BAG domain-containing protein</fullName>
    </recommendedName>
</protein>
<dbReference type="Proteomes" id="UP001209540">
    <property type="component" value="Unassembled WGS sequence"/>
</dbReference>
<keyword evidence="3" id="KW-1185">Reference proteome</keyword>